<dbReference type="HOGENOM" id="CLU_217232_0_0_6"/>
<accession>A0A0F6B601</accession>
<reference evidence="1 2" key="1">
    <citation type="journal article" date="2010" name="J. Bacteriol.">
        <title>Short-term signatures of evolutionary change in the Salmonella enterica serovar typhimurium 14028 genome.</title>
        <authorList>
            <person name="Jarvik T."/>
            <person name="Smillie C."/>
            <person name="Groisman E.A."/>
            <person name="Ochman H."/>
        </authorList>
    </citation>
    <scope>NUCLEOTIDE SEQUENCE [LARGE SCALE GENOMIC DNA]</scope>
    <source>
        <strain evidence="2">14028s / SGSC 2262</strain>
    </source>
</reference>
<dbReference type="EMBL" id="CP001363">
    <property type="protein sequence ID" value="ACY89948.1"/>
    <property type="molecule type" value="Genomic_DNA"/>
</dbReference>
<dbReference type="KEGG" id="seo:STM14_3535"/>
<keyword evidence="2" id="KW-1185">Reference proteome</keyword>
<protein>
    <submittedName>
        <fullName evidence="1">Uncharacterized protein</fullName>
    </submittedName>
</protein>
<gene>
    <name evidence="1" type="ordered locus">STM14_3535</name>
</gene>
<name>A0A0F6B601_SALT1</name>
<dbReference type="AlphaFoldDB" id="A0A0F6B601"/>
<proteinExistence type="predicted"/>
<dbReference type="Proteomes" id="UP000002695">
    <property type="component" value="Chromosome"/>
</dbReference>
<evidence type="ECO:0000313" key="2">
    <source>
        <dbReference type="Proteomes" id="UP000002695"/>
    </source>
</evidence>
<evidence type="ECO:0000313" key="1">
    <source>
        <dbReference type="EMBL" id="ACY89948.1"/>
    </source>
</evidence>
<organism evidence="1 2">
    <name type="scientific">Salmonella typhimurium (strain 14028s / SGSC 2262)</name>
    <dbReference type="NCBI Taxonomy" id="588858"/>
    <lineage>
        <taxon>Bacteria</taxon>
        <taxon>Pseudomonadati</taxon>
        <taxon>Pseudomonadota</taxon>
        <taxon>Gammaproteobacteria</taxon>
        <taxon>Enterobacterales</taxon>
        <taxon>Enterobacteriaceae</taxon>
        <taxon>Salmonella</taxon>
    </lineage>
</organism>
<sequence>MWYICRRCRGNPVLNVESQRTLWDDDAVFQGAGWVN</sequence>